<sequence>MEKTYTAWLRFVDGGVGYVGGGFASVGEAEEEAKRRVEDANRDPFILEEHQGISAIIVEECVVIKTIELSEIKKGV</sequence>
<gene>
    <name evidence="1" type="ORF">LCGC14_1736150</name>
</gene>
<organism evidence="1">
    <name type="scientific">marine sediment metagenome</name>
    <dbReference type="NCBI Taxonomy" id="412755"/>
    <lineage>
        <taxon>unclassified sequences</taxon>
        <taxon>metagenomes</taxon>
        <taxon>ecological metagenomes</taxon>
    </lineage>
</organism>
<name>A0A0F9H7Y3_9ZZZZ</name>
<protein>
    <submittedName>
        <fullName evidence="1">Uncharacterized protein</fullName>
    </submittedName>
</protein>
<comment type="caution">
    <text evidence="1">The sequence shown here is derived from an EMBL/GenBank/DDBJ whole genome shotgun (WGS) entry which is preliminary data.</text>
</comment>
<evidence type="ECO:0000313" key="1">
    <source>
        <dbReference type="EMBL" id="KKM07214.1"/>
    </source>
</evidence>
<accession>A0A0F9H7Y3</accession>
<dbReference type="EMBL" id="LAZR01015821">
    <property type="protein sequence ID" value="KKM07214.1"/>
    <property type="molecule type" value="Genomic_DNA"/>
</dbReference>
<dbReference type="AlphaFoldDB" id="A0A0F9H7Y3"/>
<reference evidence="1" key="1">
    <citation type="journal article" date="2015" name="Nature">
        <title>Complex archaea that bridge the gap between prokaryotes and eukaryotes.</title>
        <authorList>
            <person name="Spang A."/>
            <person name="Saw J.H."/>
            <person name="Jorgensen S.L."/>
            <person name="Zaremba-Niedzwiedzka K."/>
            <person name="Martijn J."/>
            <person name="Lind A.E."/>
            <person name="van Eijk R."/>
            <person name="Schleper C."/>
            <person name="Guy L."/>
            <person name="Ettema T.J."/>
        </authorList>
    </citation>
    <scope>NUCLEOTIDE SEQUENCE</scope>
</reference>
<proteinExistence type="predicted"/>